<dbReference type="GeneID" id="64084911"/>
<dbReference type="EMBL" id="CP033577">
    <property type="protein sequence ID" value="AYV21883.1"/>
    <property type="molecule type" value="Genomic_DNA"/>
</dbReference>
<sequence length="351" mass="39701">MDLNRRISDVDALIFKHYRVVHGIRISVAFVLTLALTSYFQIPESTWILITLVVVIGPISYLGNVLPRAWHRTMGTIIGALSGITAILLGQWSMLAMYAWCGAVMFCSAYFALGKRPYVGLLIGITLAVTIGAGNHDIEVALWRGLDVTIGCVLAVLFCIIYPQRAFIHWRMRLGATLDRFAKVYQISTSLNMLEQPNLERYQQTLMKEMVTLRSLISPSVKESKLSAQLLEAIQVQLRNMLYSIELLNTSYWSDRHSHLNMLWSKPLNDCQKIIEKEFEALATLIMTGKLETELSGKEIATARETLKNSLPKIDGEETSINGYLWLNLKLMEDLVSLKRLLVYSLNLSQE</sequence>
<protein>
    <submittedName>
        <fullName evidence="7">FUSC family protein</fullName>
    </submittedName>
</protein>
<keyword evidence="2" id="KW-1003">Cell membrane</keyword>
<feature type="transmembrane region" description="Helical" evidence="6">
    <location>
        <begin position="118"/>
        <end position="135"/>
    </location>
</feature>
<evidence type="ECO:0000256" key="6">
    <source>
        <dbReference type="SAM" id="Phobius"/>
    </source>
</evidence>
<feature type="transmembrane region" description="Helical" evidence="6">
    <location>
        <begin position="20"/>
        <end position="40"/>
    </location>
</feature>
<keyword evidence="9" id="KW-1185">Reference proteome</keyword>
<feature type="transmembrane region" description="Helical" evidence="6">
    <location>
        <begin position="46"/>
        <end position="66"/>
    </location>
</feature>
<feature type="transmembrane region" description="Helical" evidence="6">
    <location>
        <begin position="141"/>
        <end position="163"/>
    </location>
</feature>
<reference evidence="8 9" key="2">
    <citation type="submission" date="2018-03" db="EMBL/GenBank/DDBJ databases">
        <title>Genetic Diversity and Phenotypic Plasticity of AHL Mediated Quorum Sensing in Environmental Strains of Vibrio mediterranei.</title>
        <authorList>
            <person name="Lantoine F."/>
            <person name="Vouve F."/>
        </authorList>
    </citation>
    <scope>NUCLEOTIDE SEQUENCE [LARGE SCALE GENOMIC DNA]</scope>
    <source>
        <strain evidence="8 9">17LN0615E</strain>
    </source>
</reference>
<comment type="subcellular location">
    <subcellularLocation>
        <location evidence="1">Cell membrane</location>
        <topology evidence="1">Multi-pass membrane protein</topology>
    </subcellularLocation>
</comment>
<keyword evidence="3 6" id="KW-0812">Transmembrane</keyword>
<evidence type="ECO:0000256" key="3">
    <source>
        <dbReference type="ARBA" id="ARBA00022692"/>
    </source>
</evidence>
<evidence type="ECO:0000256" key="5">
    <source>
        <dbReference type="ARBA" id="ARBA00023136"/>
    </source>
</evidence>
<evidence type="ECO:0000313" key="10">
    <source>
        <dbReference type="Proteomes" id="UP000279760"/>
    </source>
</evidence>
<dbReference type="EMBL" id="NWTN01000029">
    <property type="protein sequence ID" value="PRQ64976.1"/>
    <property type="molecule type" value="Genomic_DNA"/>
</dbReference>
<keyword evidence="4 6" id="KW-1133">Transmembrane helix</keyword>
<evidence type="ECO:0000256" key="2">
    <source>
        <dbReference type="ARBA" id="ARBA00022475"/>
    </source>
</evidence>
<dbReference type="PANTHER" id="PTHR30509:SF42">
    <property type="entry name" value="INNER MEMBRANE PROTEIN YEEA"/>
    <property type="match status" value="1"/>
</dbReference>
<evidence type="ECO:0000313" key="9">
    <source>
        <dbReference type="Proteomes" id="UP000238163"/>
    </source>
</evidence>
<evidence type="ECO:0000313" key="8">
    <source>
        <dbReference type="EMBL" id="PRQ64976.1"/>
    </source>
</evidence>
<dbReference type="AlphaFoldDB" id="A0A2S9ZGR7"/>
<dbReference type="RefSeq" id="WP_006074833.1">
    <property type="nucleotide sequence ID" value="NZ_CP033577.1"/>
</dbReference>
<dbReference type="GO" id="GO:0005886">
    <property type="term" value="C:plasma membrane"/>
    <property type="evidence" value="ECO:0007669"/>
    <property type="project" value="UniProtKB-SubCell"/>
</dbReference>
<reference evidence="8 9" key="1">
    <citation type="submission" date="2017-09" db="EMBL/GenBank/DDBJ databases">
        <authorList>
            <person name="Girard L."/>
            <person name="Lami R."/>
            <person name="Suzuki M."/>
            <person name="Baudart J."/>
        </authorList>
    </citation>
    <scope>NUCLEOTIDE SEQUENCE [LARGE SCALE GENOMIC DNA]</scope>
    <source>
        <strain evidence="8 9">17LN0615E</strain>
    </source>
</reference>
<dbReference type="PANTHER" id="PTHR30509">
    <property type="entry name" value="P-HYDROXYBENZOIC ACID EFFLUX PUMP SUBUNIT-RELATED"/>
    <property type="match status" value="1"/>
</dbReference>
<dbReference type="Pfam" id="PF04632">
    <property type="entry name" value="FUSC"/>
    <property type="match status" value="1"/>
</dbReference>
<dbReference type="InterPro" id="IPR006726">
    <property type="entry name" value="PHBA_efflux_AaeB/fusaric-R"/>
</dbReference>
<gene>
    <name evidence="8" type="ORF">COR51_24555</name>
    <name evidence="7" type="ORF">ECB94_11750</name>
</gene>
<evidence type="ECO:0000256" key="1">
    <source>
        <dbReference type="ARBA" id="ARBA00004651"/>
    </source>
</evidence>
<keyword evidence="5 6" id="KW-0472">Membrane</keyword>
<evidence type="ECO:0000313" key="7">
    <source>
        <dbReference type="EMBL" id="AYV21883.1"/>
    </source>
</evidence>
<name>A0A2S9ZGR7_9VIBR</name>
<dbReference type="Proteomes" id="UP000279760">
    <property type="component" value="Chromosome 1"/>
</dbReference>
<evidence type="ECO:0000256" key="4">
    <source>
        <dbReference type="ARBA" id="ARBA00022989"/>
    </source>
</evidence>
<dbReference type="GO" id="GO:0022857">
    <property type="term" value="F:transmembrane transporter activity"/>
    <property type="evidence" value="ECO:0007669"/>
    <property type="project" value="InterPro"/>
</dbReference>
<proteinExistence type="predicted"/>
<accession>A0A2S9ZGR7</accession>
<reference evidence="7 10" key="3">
    <citation type="submission" date="2018-11" db="EMBL/GenBank/DDBJ databases">
        <title>Complete Genome Sequence of Vbrio mediterranei 117-T6: a Potential Pathogen Bacteria Isolated from the Conchocelis of Pyropia.</title>
        <authorList>
            <person name="Liu Q."/>
        </authorList>
    </citation>
    <scope>NUCLEOTIDE SEQUENCE [LARGE SCALE GENOMIC DNA]</scope>
    <source>
        <strain evidence="7 10">117-T6</strain>
    </source>
</reference>
<organism evidence="7 10">
    <name type="scientific">Vibrio mediterranei</name>
    <dbReference type="NCBI Taxonomy" id="689"/>
    <lineage>
        <taxon>Bacteria</taxon>
        <taxon>Pseudomonadati</taxon>
        <taxon>Pseudomonadota</taxon>
        <taxon>Gammaproteobacteria</taxon>
        <taxon>Vibrionales</taxon>
        <taxon>Vibrionaceae</taxon>
        <taxon>Vibrio</taxon>
    </lineage>
</organism>
<feature type="transmembrane region" description="Helical" evidence="6">
    <location>
        <begin position="73"/>
        <end position="89"/>
    </location>
</feature>
<feature type="transmembrane region" description="Helical" evidence="6">
    <location>
        <begin position="95"/>
        <end position="113"/>
    </location>
</feature>
<dbReference type="Proteomes" id="UP000238163">
    <property type="component" value="Unassembled WGS sequence"/>
</dbReference>